<name>A0A9D4G4F3_DREPO</name>
<gene>
    <name evidence="1" type="ORF">DPMN_136763</name>
</gene>
<accession>A0A9D4G4F3</accession>
<keyword evidence="2" id="KW-1185">Reference proteome</keyword>
<dbReference type="Proteomes" id="UP000828390">
    <property type="component" value="Unassembled WGS sequence"/>
</dbReference>
<evidence type="ECO:0000313" key="2">
    <source>
        <dbReference type="Proteomes" id="UP000828390"/>
    </source>
</evidence>
<proteinExistence type="predicted"/>
<reference evidence="1" key="2">
    <citation type="submission" date="2020-11" db="EMBL/GenBank/DDBJ databases">
        <authorList>
            <person name="McCartney M.A."/>
            <person name="Auch B."/>
            <person name="Kono T."/>
            <person name="Mallez S."/>
            <person name="Becker A."/>
            <person name="Gohl D.M."/>
            <person name="Silverstein K.A.T."/>
            <person name="Koren S."/>
            <person name="Bechman K.B."/>
            <person name="Herman A."/>
            <person name="Abrahante J.E."/>
            <person name="Garbe J."/>
        </authorList>
    </citation>
    <scope>NUCLEOTIDE SEQUENCE</scope>
    <source>
        <strain evidence="1">Duluth1</strain>
        <tissue evidence="1">Whole animal</tissue>
    </source>
</reference>
<dbReference type="EMBL" id="JAIWYP010000006">
    <property type="protein sequence ID" value="KAH3808410.1"/>
    <property type="molecule type" value="Genomic_DNA"/>
</dbReference>
<comment type="caution">
    <text evidence="1">The sequence shown here is derived from an EMBL/GenBank/DDBJ whole genome shotgun (WGS) entry which is preliminary data.</text>
</comment>
<organism evidence="1 2">
    <name type="scientific">Dreissena polymorpha</name>
    <name type="common">Zebra mussel</name>
    <name type="synonym">Mytilus polymorpha</name>
    <dbReference type="NCBI Taxonomy" id="45954"/>
    <lineage>
        <taxon>Eukaryota</taxon>
        <taxon>Metazoa</taxon>
        <taxon>Spiralia</taxon>
        <taxon>Lophotrochozoa</taxon>
        <taxon>Mollusca</taxon>
        <taxon>Bivalvia</taxon>
        <taxon>Autobranchia</taxon>
        <taxon>Heteroconchia</taxon>
        <taxon>Euheterodonta</taxon>
        <taxon>Imparidentia</taxon>
        <taxon>Neoheterodontei</taxon>
        <taxon>Myida</taxon>
        <taxon>Dreissenoidea</taxon>
        <taxon>Dreissenidae</taxon>
        <taxon>Dreissena</taxon>
    </lineage>
</organism>
<sequence>MRITYRRDHTEMSPLPNERSVDEMKFRRYFVSVMCVLSVPGQAIEEAEYRNIRFGPRQDESIERDDATQLVV</sequence>
<reference evidence="1" key="1">
    <citation type="journal article" date="2019" name="bioRxiv">
        <title>The Genome of the Zebra Mussel, Dreissena polymorpha: A Resource for Invasive Species Research.</title>
        <authorList>
            <person name="McCartney M.A."/>
            <person name="Auch B."/>
            <person name="Kono T."/>
            <person name="Mallez S."/>
            <person name="Zhang Y."/>
            <person name="Obille A."/>
            <person name="Becker A."/>
            <person name="Abrahante J.E."/>
            <person name="Garbe J."/>
            <person name="Badalamenti J.P."/>
            <person name="Herman A."/>
            <person name="Mangelson H."/>
            <person name="Liachko I."/>
            <person name="Sullivan S."/>
            <person name="Sone E.D."/>
            <person name="Koren S."/>
            <person name="Silverstein K.A.T."/>
            <person name="Beckman K.B."/>
            <person name="Gohl D.M."/>
        </authorList>
    </citation>
    <scope>NUCLEOTIDE SEQUENCE</scope>
    <source>
        <strain evidence="1">Duluth1</strain>
        <tissue evidence="1">Whole animal</tissue>
    </source>
</reference>
<protein>
    <submittedName>
        <fullName evidence="1">Uncharacterized protein</fullName>
    </submittedName>
</protein>
<evidence type="ECO:0000313" key="1">
    <source>
        <dbReference type="EMBL" id="KAH3808410.1"/>
    </source>
</evidence>
<dbReference type="AlphaFoldDB" id="A0A9D4G4F3"/>